<dbReference type="Gene3D" id="3.40.50.1820">
    <property type="entry name" value="alpha/beta hydrolase"/>
    <property type="match status" value="1"/>
</dbReference>
<sequence length="236" mass="25500">MADPLVLLPGLMSDARVFWPQIAELSAKTAVTVAPITQGERIEEIASGLLDQLPKRFALAGMGLGGAVALEILRRAPDRLSRLALIGASPLAEPPQAAAAREMLIVKVKSGRLGDAMREELDPLWLAPGPNRAAILEIAMDMADTLGPEVYIRQARALQRARDQQAVLRKCKVPTLVMCGEVGKLNPVKRHSFMAELLPYAILRVIEGAGHLPTLEQPEATTAAIKEWMKMPLTPA</sequence>
<proteinExistence type="predicted"/>
<dbReference type="AlphaFoldDB" id="A0A0F9UP33"/>
<evidence type="ECO:0000259" key="1">
    <source>
        <dbReference type="Pfam" id="PF12697"/>
    </source>
</evidence>
<protein>
    <recommendedName>
        <fullName evidence="1">AB hydrolase-1 domain-containing protein</fullName>
    </recommendedName>
</protein>
<reference evidence="2" key="1">
    <citation type="journal article" date="2015" name="Nature">
        <title>Complex archaea that bridge the gap between prokaryotes and eukaryotes.</title>
        <authorList>
            <person name="Spang A."/>
            <person name="Saw J.H."/>
            <person name="Jorgensen S.L."/>
            <person name="Zaremba-Niedzwiedzka K."/>
            <person name="Martijn J."/>
            <person name="Lind A.E."/>
            <person name="van Eijk R."/>
            <person name="Schleper C."/>
            <person name="Guy L."/>
            <person name="Ettema T.J."/>
        </authorList>
    </citation>
    <scope>NUCLEOTIDE SEQUENCE</scope>
</reference>
<dbReference type="PANTHER" id="PTHR43798">
    <property type="entry name" value="MONOACYLGLYCEROL LIPASE"/>
    <property type="match status" value="1"/>
</dbReference>
<dbReference type="InterPro" id="IPR050266">
    <property type="entry name" value="AB_hydrolase_sf"/>
</dbReference>
<dbReference type="InterPro" id="IPR000073">
    <property type="entry name" value="AB_hydrolase_1"/>
</dbReference>
<gene>
    <name evidence="2" type="ORF">LCGC14_0184220</name>
</gene>
<accession>A0A0F9UP33</accession>
<dbReference type="SUPFAM" id="SSF53474">
    <property type="entry name" value="alpha/beta-Hydrolases"/>
    <property type="match status" value="1"/>
</dbReference>
<dbReference type="PRINTS" id="PR00111">
    <property type="entry name" value="ABHYDROLASE"/>
</dbReference>
<feature type="domain" description="AB hydrolase-1" evidence="1">
    <location>
        <begin position="5"/>
        <end position="223"/>
    </location>
</feature>
<dbReference type="PANTHER" id="PTHR43798:SF29">
    <property type="entry name" value="AB HYDROLASE-1 DOMAIN-CONTAINING PROTEIN"/>
    <property type="match status" value="1"/>
</dbReference>
<name>A0A0F9UP33_9ZZZZ</name>
<comment type="caution">
    <text evidence="2">The sequence shown here is derived from an EMBL/GenBank/DDBJ whole genome shotgun (WGS) entry which is preliminary data.</text>
</comment>
<dbReference type="EMBL" id="LAZR01000075">
    <property type="protein sequence ID" value="KKN94845.1"/>
    <property type="molecule type" value="Genomic_DNA"/>
</dbReference>
<dbReference type="InterPro" id="IPR029058">
    <property type="entry name" value="AB_hydrolase_fold"/>
</dbReference>
<dbReference type="Pfam" id="PF12697">
    <property type="entry name" value="Abhydrolase_6"/>
    <property type="match status" value="1"/>
</dbReference>
<evidence type="ECO:0000313" key="2">
    <source>
        <dbReference type="EMBL" id="KKN94845.1"/>
    </source>
</evidence>
<organism evidence="2">
    <name type="scientific">marine sediment metagenome</name>
    <dbReference type="NCBI Taxonomy" id="412755"/>
    <lineage>
        <taxon>unclassified sequences</taxon>
        <taxon>metagenomes</taxon>
        <taxon>ecological metagenomes</taxon>
    </lineage>
</organism>